<feature type="compositionally biased region" description="Basic and acidic residues" evidence="6">
    <location>
        <begin position="168"/>
        <end position="177"/>
    </location>
</feature>
<keyword evidence="4" id="KW-0539">Nucleus</keyword>
<dbReference type="Proteomes" id="UP001210925">
    <property type="component" value="Unassembled WGS sequence"/>
</dbReference>
<dbReference type="Pfam" id="PF02724">
    <property type="entry name" value="CDC45"/>
    <property type="match status" value="1"/>
</dbReference>
<organism evidence="7 8">
    <name type="scientific">Boothiomyces macroporosus</name>
    <dbReference type="NCBI Taxonomy" id="261099"/>
    <lineage>
        <taxon>Eukaryota</taxon>
        <taxon>Fungi</taxon>
        <taxon>Fungi incertae sedis</taxon>
        <taxon>Chytridiomycota</taxon>
        <taxon>Chytridiomycota incertae sedis</taxon>
        <taxon>Chytridiomycetes</taxon>
        <taxon>Rhizophydiales</taxon>
        <taxon>Terramycetaceae</taxon>
        <taxon>Boothiomyces</taxon>
    </lineage>
</organism>
<reference evidence="7" key="1">
    <citation type="submission" date="2020-05" db="EMBL/GenBank/DDBJ databases">
        <title>Phylogenomic resolution of chytrid fungi.</title>
        <authorList>
            <person name="Stajich J.E."/>
            <person name="Amses K."/>
            <person name="Simmons R."/>
            <person name="Seto K."/>
            <person name="Myers J."/>
            <person name="Bonds A."/>
            <person name="Quandt C.A."/>
            <person name="Barry K."/>
            <person name="Liu P."/>
            <person name="Grigoriev I."/>
            <person name="Longcore J.E."/>
            <person name="James T.Y."/>
        </authorList>
    </citation>
    <scope>NUCLEOTIDE SEQUENCE</scope>
    <source>
        <strain evidence="7">PLAUS21</strain>
    </source>
</reference>
<comment type="subcellular location">
    <subcellularLocation>
        <location evidence="1">Nucleus</location>
    </subcellularLocation>
</comment>
<keyword evidence="3" id="KW-0235">DNA replication</keyword>
<dbReference type="GO" id="GO:0003697">
    <property type="term" value="F:single-stranded DNA binding"/>
    <property type="evidence" value="ECO:0007669"/>
    <property type="project" value="TreeGrafter"/>
</dbReference>
<evidence type="ECO:0000313" key="8">
    <source>
        <dbReference type="Proteomes" id="UP001210925"/>
    </source>
</evidence>
<dbReference type="GO" id="GO:0000727">
    <property type="term" value="P:double-strand break repair via break-induced replication"/>
    <property type="evidence" value="ECO:0007669"/>
    <property type="project" value="TreeGrafter"/>
</dbReference>
<dbReference type="PANTHER" id="PTHR10507">
    <property type="entry name" value="CDC45-RELATED PROTEIN"/>
    <property type="match status" value="1"/>
</dbReference>
<accession>A0AAD5UBV5</accession>
<evidence type="ECO:0000256" key="1">
    <source>
        <dbReference type="ARBA" id="ARBA00004123"/>
    </source>
</evidence>
<dbReference type="GO" id="GO:0006270">
    <property type="term" value="P:DNA replication initiation"/>
    <property type="evidence" value="ECO:0007669"/>
    <property type="project" value="InterPro"/>
</dbReference>
<evidence type="ECO:0000256" key="4">
    <source>
        <dbReference type="ARBA" id="ARBA00023242"/>
    </source>
</evidence>
<comment type="similarity">
    <text evidence="2">Belongs to the CDC45 family.</text>
</comment>
<keyword evidence="5" id="KW-0131">Cell cycle</keyword>
<dbReference type="GO" id="GO:0003682">
    <property type="term" value="F:chromatin binding"/>
    <property type="evidence" value="ECO:0007669"/>
    <property type="project" value="TreeGrafter"/>
</dbReference>
<dbReference type="GO" id="GO:0003688">
    <property type="term" value="F:DNA replication origin binding"/>
    <property type="evidence" value="ECO:0007669"/>
    <property type="project" value="TreeGrafter"/>
</dbReference>
<sequence>MGFQIKQFFIDVYQELKRKVGKGTVMILVHSDVDSLCALKILVELLKQDLISYQFLPISCYSDLKLEDSYPVIICLNVGIMVNLQEYLQINDSLVYILDSHRPMNLHNLFGGNHIVIIDEEPIEHYNELKEAYETIQYASDDESEENESEESESEENQSEPEEDEKENADRNEESEHPKKKRKSLGDTNNSKKRIKREYKQLINNYYNEGTFYGTPICYLLFELSVQLGRENTNFLCTTNNYIYGKLSTVQYTHYAADLKIQVDRLTIAAESKTDDYSIEFIEEMQLMLLKHWNLYDSLFHSTYVGTRFGIWKEKGRERLVNLLVKMGFPQKESKQFYKEMSVSFKSLLKEKLEEIAPHYNLPDILFPSFQRKYGYITTLSATDTVYSLTALLDCGTSFLDNHSLSGYENLTSSTTNDNLHKYQDTSTMSEGGLVGAGIGTKTVAGEIISEIKQKLESSDLDTRKPWLKNFYLAYDALTSPHIILHGILLSIHYQKILVSTGSSLLLKKRVQTLKHFQFCVLKSGYGDGEQLHLFGKSIPLLYRLSTFIIEAYKEHRQKNLPFVIAALDEQTDTYLVLGREPSRKNLFGLAFIDAANKTGIEITIDFFDSSCIKVGKDDLGTFLENLQLTV</sequence>
<dbReference type="GO" id="GO:0031261">
    <property type="term" value="C:DNA replication preinitiation complex"/>
    <property type="evidence" value="ECO:0007669"/>
    <property type="project" value="TreeGrafter"/>
</dbReference>
<evidence type="ECO:0000256" key="3">
    <source>
        <dbReference type="ARBA" id="ARBA00022705"/>
    </source>
</evidence>
<evidence type="ECO:0008006" key="9">
    <source>
        <dbReference type="Google" id="ProtNLM"/>
    </source>
</evidence>
<protein>
    <recommendedName>
        <fullName evidence="9">Cell division control protein 45</fullName>
    </recommendedName>
</protein>
<proteinExistence type="inferred from homology"/>
<evidence type="ECO:0000256" key="6">
    <source>
        <dbReference type="SAM" id="MobiDB-lite"/>
    </source>
</evidence>
<dbReference type="InterPro" id="IPR003874">
    <property type="entry name" value="CDC45"/>
</dbReference>
<evidence type="ECO:0000256" key="2">
    <source>
        <dbReference type="ARBA" id="ARBA00010727"/>
    </source>
</evidence>
<feature type="compositionally biased region" description="Acidic residues" evidence="6">
    <location>
        <begin position="140"/>
        <end position="167"/>
    </location>
</feature>
<evidence type="ECO:0000256" key="5">
    <source>
        <dbReference type="ARBA" id="ARBA00023306"/>
    </source>
</evidence>
<feature type="region of interest" description="Disordered" evidence="6">
    <location>
        <begin position="139"/>
        <end position="190"/>
    </location>
</feature>
<dbReference type="GO" id="GO:1902977">
    <property type="term" value="P:mitotic DNA replication preinitiation complex assembly"/>
    <property type="evidence" value="ECO:0007669"/>
    <property type="project" value="TreeGrafter"/>
</dbReference>
<dbReference type="EMBL" id="JADGKB010000121">
    <property type="protein sequence ID" value="KAJ3253044.1"/>
    <property type="molecule type" value="Genomic_DNA"/>
</dbReference>
<comment type="caution">
    <text evidence="7">The sequence shown here is derived from an EMBL/GenBank/DDBJ whole genome shotgun (WGS) entry which is preliminary data.</text>
</comment>
<dbReference type="PANTHER" id="PTHR10507:SF0">
    <property type="entry name" value="CELL DIVISION CONTROL PROTEIN 45 HOMOLOG"/>
    <property type="match status" value="1"/>
</dbReference>
<gene>
    <name evidence="7" type="ORF">HK103_001006</name>
</gene>
<keyword evidence="8" id="KW-1185">Reference proteome</keyword>
<evidence type="ECO:0000313" key="7">
    <source>
        <dbReference type="EMBL" id="KAJ3253044.1"/>
    </source>
</evidence>
<name>A0AAD5UBV5_9FUNG</name>
<dbReference type="AlphaFoldDB" id="A0AAD5UBV5"/>